<keyword evidence="3 5" id="KW-1133">Transmembrane helix</keyword>
<feature type="transmembrane region" description="Helical" evidence="5">
    <location>
        <begin position="323"/>
        <end position="345"/>
    </location>
</feature>
<keyword evidence="8" id="KW-1185">Reference proteome</keyword>
<dbReference type="CDD" id="cd01044">
    <property type="entry name" value="Ferritin_CCC1_N"/>
    <property type="match status" value="1"/>
</dbReference>
<evidence type="ECO:0000256" key="3">
    <source>
        <dbReference type="ARBA" id="ARBA00022989"/>
    </source>
</evidence>
<proteinExistence type="predicted"/>
<dbReference type="Pfam" id="PF01988">
    <property type="entry name" value="VIT1"/>
    <property type="match status" value="1"/>
</dbReference>
<keyword evidence="2 5" id="KW-0812">Transmembrane</keyword>
<evidence type="ECO:0000259" key="6">
    <source>
        <dbReference type="Pfam" id="PF02915"/>
    </source>
</evidence>
<comment type="caution">
    <text evidence="7">The sequence shown here is derived from an EMBL/GenBank/DDBJ whole genome shotgun (WGS) entry which is preliminary data.</text>
</comment>
<name>A0ABV7VJ35_9PROT</name>
<evidence type="ECO:0000256" key="2">
    <source>
        <dbReference type="ARBA" id="ARBA00022692"/>
    </source>
</evidence>
<keyword evidence="4 5" id="KW-0472">Membrane</keyword>
<sequence>MTEPANTEPANEARYRANFRDEVDGARLYHALAEAEPNPDLAKVYARLAAIEEAHAEVWRKQLEALGKTIRNPPPGWRTRALSYLARRFGPAFVLPVIGGLERADSSKYDTQSEAVAGGLPQDERSHARILQVIAQGVPNGLPGAALARLEGRHRSGGNALRAAVLGANDGLVSNLSLVAGVAGATIDSRTLLVTGIAGLVAGACSMAMGEWLSVNSARELYQGQIQTEAMELEQAPDEEVEEIALIYQAKGLPEAEAQALAAKMMDNKQTALDTLVREELGIDPEELGGSAWTAAGTSFALFAIGAVFPLLGFIALDGEQAVLAGIVASAFALFAIGAGTSLFTGRGLLFSGARQMAIGLGSAAITYGIGRLIGVSLGG</sequence>
<evidence type="ECO:0000313" key="8">
    <source>
        <dbReference type="Proteomes" id="UP001595711"/>
    </source>
</evidence>
<dbReference type="InterPro" id="IPR003251">
    <property type="entry name" value="Rr_diiron-bd_dom"/>
</dbReference>
<feature type="transmembrane region" description="Helical" evidence="5">
    <location>
        <begin position="300"/>
        <end position="317"/>
    </location>
</feature>
<gene>
    <name evidence="7" type="ORF">ACFOOQ_15320</name>
</gene>
<reference evidence="8" key="1">
    <citation type="journal article" date="2019" name="Int. J. Syst. Evol. Microbiol.">
        <title>The Global Catalogue of Microorganisms (GCM) 10K type strain sequencing project: providing services to taxonomists for standard genome sequencing and annotation.</title>
        <authorList>
            <consortium name="The Broad Institute Genomics Platform"/>
            <consortium name="The Broad Institute Genome Sequencing Center for Infectious Disease"/>
            <person name="Wu L."/>
            <person name="Ma J."/>
        </authorList>
    </citation>
    <scope>NUCLEOTIDE SEQUENCE [LARGE SCALE GENOMIC DNA]</scope>
    <source>
        <strain evidence="8">KCTC 42182</strain>
    </source>
</reference>
<dbReference type="RefSeq" id="WP_379728220.1">
    <property type="nucleotide sequence ID" value="NZ_JBHRYJ010000003.1"/>
</dbReference>
<evidence type="ECO:0000256" key="4">
    <source>
        <dbReference type="ARBA" id="ARBA00023136"/>
    </source>
</evidence>
<dbReference type="Proteomes" id="UP001595711">
    <property type="component" value="Unassembled WGS sequence"/>
</dbReference>
<dbReference type="InterPro" id="IPR008217">
    <property type="entry name" value="Ccc1_fam"/>
</dbReference>
<dbReference type="PANTHER" id="PTHR31851">
    <property type="entry name" value="FE(2+)/MN(2+) TRANSPORTER PCL1"/>
    <property type="match status" value="1"/>
</dbReference>
<dbReference type="EMBL" id="JBHRYJ010000003">
    <property type="protein sequence ID" value="MFC3676927.1"/>
    <property type="molecule type" value="Genomic_DNA"/>
</dbReference>
<dbReference type="SUPFAM" id="SSF47240">
    <property type="entry name" value="Ferritin-like"/>
    <property type="match status" value="1"/>
</dbReference>
<dbReference type="InterPro" id="IPR039376">
    <property type="entry name" value="Ferritin_CCC1_N"/>
</dbReference>
<accession>A0ABV7VJ35</accession>
<evidence type="ECO:0000313" key="7">
    <source>
        <dbReference type="EMBL" id="MFC3676927.1"/>
    </source>
</evidence>
<feature type="transmembrane region" description="Helical" evidence="5">
    <location>
        <begin position="357"/>
        <end position="378"/>
    </location>
</feature>
<dbReference type="InterPro" id="IPR009078">
    <property type="entry name" value="Ferritin-like_SF"/>
</dbReference>
<comment type="subcellular location">
    <subcellularLocation>
        <location evidence="1">Endomembrane system</location>
        <topology evidence="1">Multi-pass membrane protein</topology>
    </subcellularLocation>
</comment>
<evidence type="ECO:0000256" key="5">
    <source>
        <dbReference type="SAM" id="Phobius"/>
    </source>
</evidence>
<evidence type="ECO:0000256" key="1">
    <source>
        <dbReference type="ARBA" id="ARBA00004127"/>
    </source>
</evidence>
<protein>
    <submittedName>
        <fullName evidence="7">VIT1/CCC1 transporter family protein</fullName>
    </submittedName>
</protein>
<feature type="domain" description="Rubrerythrin diiron-binding" evidence="6">
    <location>
        <begin position="18"/>
        <end position="131"/>
    </location>
</feature>
<dbReference type="Pfam" id="PF02915">
    <property type="entry name" value="Rubrerythrin"/>
    <property type="match status" value="1"/>
</dbReference>
<organism evidence="7 8">
    <name type="scientific">Ferrovibrio xuzhouensis</name>
    <dbReference type="NCBI Taxonomy" id="1576914"/>
    <lineage>
        <taxon>Bacteria</taxon>
        <taxon>Pseudomonadati</taxon>
        <taxon>Pseudomonadota</taxon>
        <taxon>Alphaproteobacteria</taxon>
        <taxon>Rhodospirillales</taxon>
        <taxon>Rhodospirillaceae</taxon>
        <taxon>Ferrovibrio</taxon>
    </lineage>
</organism>